<evidence type="ECO:0000256" key="1">
    <source>
        <dbReference type="SAM" id="MobiDB-lite"/>
    </source>
</evidence>
<dbReference type="Proteomes" id="UP000316609">
    <property type="component" value="Unassembled WGS sequence"/>
</dbReference>
<reference evidence="2 3" key="1">
    <citation type="journal article" date="2019" name="Nat. Microbiol.">
        <title>Mediterranean grassland soil C-N compound turnover is dependent on rainfall and depth, and is mediated by genomically divergent microorganisms.</title>
        <authorList>
            <person name="Diamond S."/>
            <person name="Andeer P.F."/>
            <person name="Li Z."/>
            <person name="Crits-Christoph A."/>
            <person name="Burstein D."/>
            <person name="Anantharaman K."/>
            <person name="Lane K.R."/>
            <person name="Thomas B.C."/>
            <person name="Pan C."/>
            <person name="Northen T.R."/>
            <person name="Banfield J.F."/>
        </authorList>
    </citation>
    <scope>NUCLEOTIDE SEQUENCE [LARGE SCALE GENOMIC DNA]</scope>
    <source>
        <strain evidence="2">WS_8</strain>
    </source>
</reference>
<dbReference type="SUPFAM" id="SSF74653">
    <property type="entry name" value="TolA/TonB C-terminal domain"/>
    <property type="match status" value="1"/>
</dbReference>
<proteinExistence type="predicted"/>
<feature type="region of interest" description="Disordered" evidence="1">
    <location>
        <begin position="1"/>
        <end position="23"/>
    </location>
</feature>
<dbReference type="NCBIfam" id="NF033768">
    <property type="entry name" value="myxo_SS_tail"/>
    <property type="match status" value="1"/>
</dbReference>
<evidence type="ECO:0000313" key="2">
    <source>
        <dbReference type="EMBL" id="TMQ61658.1"/>
    </source>
</evidence>
<dbReference type="EMBL" id="VBOY01000165">
    <property type="protein sequence ID" value="TMQ61658.1"/>
    <property type="molecule type" value="Genomic_DNA"/>
</dbReference>
<protein>
    <submittedName>
        <fullName evidence="2">AgmX/PglI C-terminal domain-containing protein</fullName>
    </submittedName>
</protein>
<accession>A0A538TDG3</accession>
<sequence>MGGGGGGGGGGGTGGGGAGGLQGLGVGRATSTIAGIGGGDRPLAHSGPGPSRTDEEIQIVFDRYKASFYRLYNRALRNDPTLKGQMVLRLTIEPDGSVSMCKLQSSDMNAPELAEQVVNITRTINFGAKEGVKALTISYPIDFLPAE</sequence>
<gene>
    <name evidence="2" type="ORF">E6K78_12560</name>
</gene>
<dbReference type="InterPro" id="IPR049806">
    <property type="entry name" value="MasK-like_C"/>
</dbReference>
<organism evidence="2 3">
    <name type="scientific">Eiseniibacteriota bacterium</name>
    <dbReference type="NCBI Taxonomy" id="2212470"/>
    <lineage>
        <taxon>Bacteria</taxon>
        <taxon>Candidatus Eiseniibacteriota</taxon>
    </lineage>
</organism>
<comment type="caution">
    <text evidence="2">The sequence shown here is derived from an EMBL/GenBank/DDBJ whole genome shotgun (WGS) entry which is preliminary data.</text>
</comment>
<feature type="region of interest" description="Disordered" evidence="1">
    <location>
        <begin position="35"/>
        <end position="55"/>
    </location>
</feature>
<evidence type="ECO:0000313" key="3">
    <source>
        <dbReference type="Proteomes" id="UP000316609"/>
    </source>
</evidence>
<name>A0A538TDG3_UNCEI</name>
<dbReference type="AlphaFoldDB" id="A0A538TDG3"/>